<protein>
    <recommendedName>
        <fullName evidence="1">DUF4368 domain-containing protein</fullName>
    </recommendedName>
</protein>
<proteinExistence type="predicted"/>
<accession>A0A645IE40</accession>
<dbReference type="EMBL" id="VSSQ01112925">
    <property type="protein sequence ID" value="MPN49565.1"/>
    <property type="molecule type" value="Genomic_DNA"/>
</dbReference>
<feature type="domain" description="DUF4368" evidence="1">
    <location>
        <begin position="54"/>
        <end position="119"/>
    </location>
</feature>
<dbReference type="InterPro" id="IPR025378">
    <property type="entry name" value="DUF4368"/>
</dbReference>
<reference evidence="2" key="1">
    <citation type="submission" date="2019-08" db="EMBL/GenBank/DDBJ databases">
        <authorList>
            <person name="Kucharzyk K."/>
            <person name="Murdoch R.W."/>
            <person name="Higgins S."/>
            <person name="Loffler F."/>
        </authorList>
    </citation>
    <scope>NUCLEOTIDE SEQUENCE</scope>
</reference>
<gene>
    <name evidence="2" type="ORF">SDC9_197187</name>
</gene>
<dbReference type="AlphaFoldDB" id="A0A645IE40"/>
<evidence type="ECO:0000259" key="1">
    <source>
        <dbReference type="Pfam" id="PF14287"/>
    </source>
</evidence>
<comment type="caution">
    <text evidence="2">The sequence shown here is derived from an EMBL/GenBank/DDBJ whole genome shotgun (WGS) entry which is preliminary data.</text>
</comment>
<name>A0A645IE40_9ZZZZ</name>
<sequence length="151" mass="17976">MRKRDLELTALFKRLYEDNVLGRIPDEHYRTLSDEYTAEQKVLRERIPKSETRMEKLKNSLTNVDRFIEKAKKYTDLTELTPELIRMFIAKVVVGEKAEKYSRTAPQDIWIHYRDIGMLNDVKEEFDIPSMEVFYGMDDEMMFDDELPAAI</sequence>
<evidence type="ECO:0000313" key="2">
    <source>
        <dbReference type="EMBL" id="MPN49565.1"/>
    </source>
</evidence>
<dbReference type="Pfam" id="PF14287">
    <property type="entry name" value="DUF4368"/>
    <property type="match status" value="1"/>
</dbReference>
<organism evidence="2">
    <name type="scientific">bioreactor metagenome</name>
    <dbReference type="NCBI Taxonomy" id="1076179"/>
    <lineage>
        <taxon>unclassified sequences</taxon>
        <taxon>metagenomes</taxon>
        <taxon>ecological metagenomes</taxon>
    </lineage>
</organism>